<evidence type="ECO:0000313" key="1">
    <source>
        <dbReference type="EMBL" id="GAA2127708.1"/>
    </source>
</evidence>
<dbReference type="Proteomes" id="UP001500102">
    <property type="component" value="Unassembled WGS sequence"/>
</dbReference>
<dbReference type="Gene3D" id="1.25.40.380">
    <property type="entry name" value="Protein of unknown function DUF1810"/>
    <property type="match status" value="1"/>
</dbReference>
<dbReference type="SUPFAM" id="SSF140736">
    <property type="entry name" value="Rv1873-like"/>
    <property type="match status" value="1"/>
</dbReference>
<dbReference type="Pfam" id="PF08837">
    <property type="entry name" value="DUF1810"/>
    <property type="match status" value="1"/>
</dbReference>
<protein>
    <submittedName>
        <fullName evidence="1">DUF1810 domain-containing protein</fullName>
    </submittedName>
</protein>
<organism evidence="1 2">
    <name type="scientific">Arthrobacter humicola</name>
    <dbReference type="NCBI Taxonomy" id="409291"/>
    <lineage>
        <taxon>Bacteria</taxon>
        <taxon>Bacillati</taxon>
        <taxon>Actinomycetota</taxon>
        <taxon>Actinomycetes</taxon>
        <taxon>Micrococcales</taxon>
        <taxon>Micrococcaceae</taxon>
        <taxon>Arthrobacter</taxon>
    </lineage>
</organism>
<proteinExistence type="predicted"/>
<dbReference type="RefSeq" id="WP_344361955.1">
    <property type="nucleotide sequence ID" value="NZ_BAAAQB010000008.1"/>
</dbReference>
<dbReference type="InterPro" id="IPR014937">
    <property type="entry name" value="DUF1810"/>
</dbReference>
<dbReference type="InterPro" id="IPR036287">
    <property type="entry name" value="Rv1873-like_sf"/>
</dbReference>
<dbReference type="EMBL" id="BAAAQB010000008">
    <property type="protein sequence ID" value="GAA2127708.1"/>
    <property type="molecule type" value="Genomic_DNA"/>
</dbReference>
<dbReference type="PIRSF" id="PIRSF008546">
    <property type="entry name" value="UCP008546"/>
    <property type="match status" value="1"/>
</dbReference>
<gene>
    <name evidence="1" type="ORF">GCM10009825_06160</name>
</gene>
<name>A0ABN2YIF6_9MICC</name>
<keyword evidence="2" id="KW-1185">Reference proteome</keyword>
<reference evidence="1 2" key="1">
    <citation type="journal article" date="2019" name="Int. J. Syst. Evol. Microbiol.">
        <title>The Global Catalogue of Microorganisms (GCM) 10K type strain sequencing project: providing services to taxonomists for standard genome sequencing and annotation.</title>
        <authorList>
            <consortium name="The Broad Institute Genomics Platform"/>
            <consortium name="The Broad Institute Genome Sequencing Center for Infectious Disease"/>
            <person name="Wu L."/>
            <person name="Ma J."/>
        </authorList>
    </citation>
    <scope>NUCLEOTIDE SEQUENCE [LARGE SCALE GENOMIC DNA]</scope>
    <source>
        <strain evidence="1 2">JCM 15921</strain>
    </source>
</reference>
<sequence length="143" mass="15660">MEDPYDLQRFVTAQDSGGTYGHALAELRSGTKGSHWMWFVFPQLAGLGHSETARRYAISSLDEARAYYRHAVLGPRLVDVAAAVAAVQGRSAVQIFGSIDARKLHSSMTLFLRAAPGETVFRDVLDRYYDGAPDPATNQLLDG</sequence>
<accession>A0ABN2YIF6</accession>
<comment type="caution">
    <text evidence="1">The sequence shown here is derived from an EMBL/GenBank/DDBJ whole genome shotgun (WGS) entry which is preliminary data.</text>
</comment>
<evidence type="ECO:0000313" key="2">
    <source>
        <dbReference type="Proteomes" id="UP001500102"/>
    </source>
</evidence>